<dbReference type="InterPro" id="IPR001100">
    <property type="entry name" value="Pyr_nuc-diS_OxRdtase"/>
</dbReference>
<dbReference type="InterPro" id="IPR004099">
    <property type="entry name" value="Pyr_nucl-diS_OxRdtase_dimer"/>
</dbReference>
<evidence type="ECO:0000256" key="2">
    <source>
        <dbReference type="ARBA" id="ARBA00007532"/>
    </source>
</evidence>
<dbReference type="Gene3D" id="3.30.390.30">
    <property type="match status" value="1"/>
</dbReference>
<dbReference type="PANTHER" id="PTHR43014:SF4">
    <property type="entry name" value="PYRIDINE NUCLEOTIDE-DISULFIDE OXIDOREDUCTASE RCLA-RELATED"/>
    <property type="match status" value="1"/>
</dbReference>
<dbReference type="Pfam" id="PF02852">
    <property type="entry name" value="Pyr_redox_dim"/>
    <property type="match status" value="1"/>
</dbReference>
<keyword evidence="8" id="KW-1185">Reference proteome</keyword>
<protein>
    <submittedName>
        <fullName evidence="7">FAD-binding protein</fullName>
    </submittedName>
</protein>
<dbReference type="SUPFAM" id="SSF55424">
    <property type="entry name" value="FAD/NAD-linked reductases, dimerisation (C-terminal) domain"/>
    <property type="match status" value="1"/>
</dbReference>
<dbReference type="PRINTS" id="PR00368">
    <property type="entry name" value="FADPNR"/>
</dbReference>
<dbReference type="RefSeq" id="WP_114641410.1">
    <property type="nucleotide sequence ID" value="NZ_JAACIO010000004.1"/>
</dbReference>
<evidence type="ECO:0000259" key="6">
    <source>
        <dbReference type="Pfam" id="PF07992"/>
    </source>
</evidence>
<gene>
    <name evidence="7" type="ORF">DYH56_03180</name>
</gene>
<proteinExistence type="inferred from homology"/>
<evidence type="ECO:0000259" key="5">
    <source>
        <dbReference type="Pfam" id="PF02852"/>
    </source>
</evidence>
<dbReference type="PRINTS" id="PR00411">
    <property type="entry name" value="PNDRDTASEI"/>
</dbReference>
<dbReference type="PANTHER" id="PTHR43014">
    <property type="entry name" value="MERCURIC REDUCTASE"/>
    <property type="match status" value="1"/>
</dbReference>
<dbReference type="InterPro" id="IPR023753">
    <property type="entry name" value="FAD/NAD-binding_dom"/>
</dbReference>
<comment type="similarity">
    <text evidence="2">Belongs to the class-I pyridine nucleotide-disulfide oxidoreductase family.</text>
</comment>
<evidence type="ECO:0000256" key="1">
    <source>
        <dbReference type="ARBA" id="ARBA00001974"/>
    </source>
</evidence>
<feature type="domain" description="FAD/NAD(P)-binding" evidence="6">
    <location>
        <begin position="2"/>
        <end position="312"/>
    </location>
</feature>
<evidence type="ECO:0000256" key="4">
    <source>
        <dbReference type="ARBA" id="ARBA00022827"/>
    </source>
</evidence>
<comment type="caution">
    <text evidence="7">The sequence shown here is derived from an EMBL/GenBank/DDBJ whole genome shotgun (WGS) entry which is preliminary data.</text>
</comment>
<accession>A0ABX9KJR3</accession>
<reference evidence="7 8" key="1">
    <citation type="submission" date="2018-08" db="EMBL/GenBank/DDBJ databases">
        <title>Draft genome sequence of Psychrilyobacter sp. strain SD5 isolated from Black Sea water.</title>
        <authorList>
            <person name="Yadav S."/>
            <person name="Villanueva L."/>
            <person name="Damste J.S.S."/>
        </authorList>
    </citation>
    <scope>NUCLEOTIDE SEQUENCE [LARGE SCALE GENOMIC DNA]</scope>
    <source>
        <strain evidence="7 8">SD5</strain>
    </source>
</reference>
<keyword evidence="4" id="KW-0274">FAD</keyword>
<sequence>MYDLIIIGAGAGGLTCAYTANGLGKKVLLVDKGLPGGTCTWSGCMPSKALINIGKDVHAAKKYSSVEIDTAKVMKDVRDAIEEVYSHESPEILAKDGITFKKGEQIKIIDPKIVLVDEVEYHGKNIVISTGTSPFIPPLEGLDKIDYLTNQNLFQLEKLPKSMIILGGGAIGVEMAQCLNRLGTTVHIMERSSRIFIRESEELVNILSETLIKEGVNIHVNTNAVSVTQDDEIISLNVETGGEPRTIEAEALLVSIGRVPNVENLGLDELGLKYNKKGIQVDDYLRTNIHNIYGVGDVAGPYQFSHTANYQGILAVKNMFLPLKKKVDYSNISWCTFTSPELASRGLPDPEGKETKIYSYGRSDSDRTMTKKGDIFEMRVETNHKKEILEVKILAERAGEMISSLQIAAANHLTLDKLSPVIFPHPSYSEILGKLGKKAYVDKLLENPFINIFAK</sequence>
<dbReference type="InterPro" id="IPR036188">
    <property type="entry name" value="FAD/NAD-bd_sf"/>
</dbReference>
<dbReference type="Gene3D" id="3.50.50.60">
    <property type="entry name" value="FAD/NAD(P)-binding domain"/>
    <property type="match status" value="2"/>
</dbReference>
<organism evidence="7 8">
    <name type="scientific">Psychrilyobacter piezotolerans</name>
    <dbReference type="NCBI Taxonomy" id="2293438"/>
    <lineage>
        <taxon>Bacteria</taxon>
        <taxon>Fusobacteriati</taxon>
        <taxon>Fusobacteriota</taxon>
        <taxon>Fusobacteriia</taxon>
        <taxon>Fusobacteriales</taxon>
        <taxon>Fusobacteriaceae</taxon>
        <taxon>Psychrilyobacter</taxon>
    </lineage>
</organism>
<name>A0ABX9KJR3_9FUSO</name>
<dbReference type="SUPFAM" id="SSF51905">
    <property type="entry name" value="FAD/NAD(P)-binding domain"/>
    <property type="match status" value="1"/>
</dbReference>
<dbReference type="Pfam" id="PF07992">
    <property type="entry name" value="Pyr_redox_2"/>
    <property type="match status" value="1"/>
</dbReference>
<dbReference type="EMBL" id="QUAJ01000004">
    <property type="protein sequence ID" value="REI42369.1"/>
    <property type="molecule type" value="Genomic_DNA"/>
</dbReference>
<feature type="domain" description="Pyridine nucleotide-disulphide oxidoreductase dimerisation" evidence="5">
    <location>
        <begin position="332"/>
        <end position="432"/>
    </location>
</feature>
<comment type="cofactor">
    <cofactor evidence="1">
        <name>FAD</name>
        <dbReference type="ChEBI" id="CHEBI:57692"/>
    </cofactor>
</comment>
<evidence type="ECO:0000256" key="3">
    <source>
        <dbReference type="ARBA" id="ARBA00022630"/>
    </source>
</evidence>
<dbReference type="Proteomes" id="UP000263486">
    <property type="component" value="Unassembled WGS sequence"/>
</dbReference>
<dbReference type="PIRSF" id="PIRSF000350">
    <property type="entry name" value="Mercury_reductase_MerA"/>
    <property type="match status" value="1"/>
</dbReference>
<evidence type="ECO:0000313" key="8">
    <source>
        <dbReference type="Proteomes" id="UP000263486"/>
    </source>
</evidence>
<keyword evidence="3" id="KW-0285">Flavoprotein</keyword>
<evidence type="ECO:0000313" key="7">
    <source>
        <dbReference type="EMBL" id="REI42369.1"/>
    </source>
</evidence>
<dbReference type="InterPro" id="IPR016156">
    <property type="entry name" value="FAD/NAD-linked_Rdtase_dimer_sf"/>
</dbReference>